<evidence type="ECO:0000313" key="3">
    <source>
        <dbReference type="EMBL" id="BEI89810.1"/>
    </source>
</evidence>
<reference evidence="3" key="1">
    <citation type="journal article" date="2023" name="BMC Genomics">
        <title>Chromosome-level genome assemblies of Cutaneotrichosporon spp. (Trichosporonales, Basidiomycota) reveal imbalanced evolution between nucleotide sequences and chromosome synteny.</title>
        <authorList>
            <person name="Kobayashi Y."/>
            <person name="Kayamori A."/>
            <person name="Aoki K."/>
            <person name="Shiwa Y."/>
            <person name="Matsutani M."/>
            <person name="Fujita N."/>
            <person name="Sugita T."/>
            <person name="Iwasaki W."/>
            <person name="Tanaka N."/>
            <person name="Takashima M."/>
        </authorList>
    </citation>
    <scope>NUCLEOTIDE SEQUENCE</scope>
    <source>
        <strain evidence="3">HIS019</strain>
    </source>
</reference>
<dbReference type="EMBL" id="AP028213">
    <property type="protein sequence ID" value="BEI89810.1"/>
    <property type="molecule type" value="Genomic_DNA"/>
</dbReference>
<keyword evidence="1" id="KW-0732">Signal</keyword>
<evidence type="ECO:0000259" key="2">
    <source>
        <dbReference type="Pfam" id="PF15024"/>
    </source>
</evidence>
<sequence length="482" mass="55164">MVLPRASRPLLAALAITLTLLLLAASHRHQTGRWAPAANWSDDPANGGSSDYNGELARFTHDPEGLTLYNPHKPFNYMWKNEAKLRRLAVCMERDDCHRNALKFVIIGSFHCHIAVFNNYRGGEGIWCMNMIDSLERQGYTVLIAGEGDWGYIAHLNRQFPDYVRVILADDGSLEGGEPVTKMMLENIKTEGNPHGVPAWKIFRFSFFPNGLSTIVGQAWSAIAEPEWKKPTDQGYRNMTYLGYSLEEDNIEIIPFHDRPMRAYILSKRVQYFYDVFGKPMIGRDQITRAYHELRKEFPTFEFVGAFIDDRTKEELEKLGPMEVPEGVRNLGKLSPEAWGHEVANSRVMVGIGFPVSSPSPYQALAHGVPFINPHRIDEGHDPNDPYTWFISQHEFLRIHEPPEVYQYPEYDYDAFVGAIRQALTHEMKPHLLDRLTRKALDKRLRDWVEGDWLTAASLIRENRQNGGVETEFGPLVGMFEL</sequence>
<accession>A0AA48L1K7</accession>
<dbReference type="GO" id="GO:0030144">
    <property type="term" value="F:alpha-1,6-mannosylglycoprotein 6-beta-N-acetylglucosaminyltransferase activity"/>
    <property type="evidence" value="ECO:0007669"/>
    <property type="project" value="InterPro"/>
</dbReference>
<organism evidence="3 4">
    <name type="scientific">Cutaneotrichosporon cavernicola</name>
    <dbReference type="NCBI Taxonomy" id="279322"/>
    <lineage>
        <taxon>Eukaryota</taxon>
        <taxon>Fungi</taxon>
        <taxon>Dikarya</taxon>
        <taxon>Basidiomycota</taxon>
        <taxon>Agaricomycotina</taxon>
        <taxon>Tremellomycetes</taxon>
        <taxon>Trichosporonales</taxon>
        <taxon>Trichosporonaceae</taxon>
        <taxon>Cutaneotrichosporon</taxon>
    </lineage>
</organism>
<name>A0AA48L1K7_9TREE</name>
<dbReference type="AlphaFoldDB" id="A0AA48L1K7"/>
<feature type="domain" description="Glycosyltransferase family 18 catalytic" evidence="2">
    <location>
        <begin position="322"/>
        <end position="450"/>
    </location>
</feature>
<keyword evidence="4" id="KW-1185">Reference proteome</keyword>
<dbReference type="GeneID" id="85493681"/>
<dbReference type="Proteomes" id="UP001233271">
    <property type="component" value="Chromosome 2"/>
</dbReference>
<dbReference type="InterPro" id="IPR026116">
    <property type="entry name" value="GT18_cat"/>
</dbReference>
<proteinExistence type="predicted"/>
<feature type="chain" id="PRO_5041386663" description="Glycosyltransferase family 18 catalytic domain-containing protein" evidence="1">
    <location>
        <begin position="27"/>
        <end position="482"/>
    </location>
</feature>
<dbReference type="RefSeq" id="XP_060455076.1">
    <property type="nucleotide sequence ID" value="XM_060598265.1"/>
</dbReference>
<dbReference type="Pfam" id="PF15024">
    <property type="entry name" value="Glyco_transf_18"/>
    <property type="match status" value="1"/>
</dbReference>
<protein>
    <recommendedName>
        <fullName evidence="2">Glycosyltransferase family 18 catalytic domain-containing protein</fullName>
    </recommendedName>
</protein>
<feature type="signal peptide" evidence="1">
    <location>
        <begin position="1"/>
        <end position="26"/>
    </location>
</feature>
<evidence type="ECO:0000256" key="1">
    <source>
        <dbReference type="SAM" id="SignalP"/>
    </source>
</evidence>
<evidence type="ECO:0000313" key="4">
    <source>
        <dbReference type="Proteomes" id="UP001233271"/>
    </source>
</evidence>
<dbReference type="KEGG" id="ccac:CcaHIS019_0211720"/>
<gene>
    <name evidence="3" type="ORF">CcaverHIS019_0211720</name>
</gene>